<organism evidence="2 3">
    <name type="scientific">Portunus trituberculatus</name>
    <name type="common">Swimming crab</name>
    <name type="synonym">Neptunus trituberculatus</name>
    <dbReference type="NCBI Taxonomy" id="210409"/>
    <lineage>
        <taxon>Eukaryota</taxon>
        <taxon>Metazoa</taxon>
        <taxon>Ecdysozoa</taxon>
        <taxon>Arthropoda</taxon>
        <taxon>Crustacea</taxon>
        <taxon>Multicrustacea</taxon>
        <taxon>Malacostraca</taxon>
        <taxon>Eumalacostraca</taxon>
        <taxon>Eucarida</taxon>
        <taxon>Decapoda</taxon>
        <taxon>Pleocyemata</taxon>
        <taxon>Brachyura</taxon>
        <taxon>Eubrachyura</taxon>
        <taxon>Portunoidea</taxon>
        <taxon>Portunidae</taxon>
        <taxon>Portuninae</taxon>
        <taxon>Portunus</taxon>
    </lineage>
</organism>
<proteinExistence type="predicted"/>
<keyword evidence="3" id="KW-1185">Reference proteome</keyword>
<feature type="compositionally biased region" description="Basic and acidic residues" evidence="1">
    <location>
        <begin position="33"/>
        <end position="42"/>
    </location>
</feature>
<dbReference type="AlphaFoldDB" id="A0A5B7H561"/>
<reference evidence="2 3" key="1">
    <citation type="submission" date="2019-05" db="EMBL/GenBank/DDBJ databases">
        <title>Another draft genome of Portunus trituberculatus and its Hox gene families provides insights of decapod evolution.</title>
        <authorList>
            <person name="Jeong J.-H."/>
            <person name="Song I."/>
            <person name="Kim S."/>
            <person name="Choi T."/>
            <person name="Kim D."/>
            <person name="Ryu S."/>
            <person name="Kim W."/>
        </authorList>
    </citation>
    <scope>NUCLEOTIDE SEQUENCE [LARGE SCALE GENOMIC DNA]</scope>
    <source>
        <tissue evidence="2">Muscle</tissue>
    </source>
</reference>
<evidence type="ECO:0000256" key="1">
    <source>
        <dbReference type="SAM" id="MobiDB-lite"/>
    </source>
</evidence>
<dbReference type="EMBL" id="VSRR010024536">
    <property type="protein sequence ID" value="MPC66262.1"/>
    <property type="molecule type" value="Genomic_DNA"/>
</dbReference>
<name>A0A5B7H561_PORTR</name>
<dbReference type="Proteomes" id="UP000324222">
    <property type="component" value="Unassembled WGS sequence"/>
</dbReference>
<gene>
    <name evidence="2" type="ORF">E2C01_060409</name>
</gene>
<feature type="compositionally biased region" description="Basic and acidic residues" evidence="1">
    <location>
        <begin position="49"/>
        <end position="60"/>
    </location>
</feature>
<comment type="caution">
    <text evidence="2">The sequence shown here is derived from an EMBL/GenBank/DDBJ whole genome shotgun (WGS) entry which is preliminary data.</text>
</comment>
<feature type="region of interest" description="Disordered" evidence="1">
    <location>
        <begin position="33"/>
        <end position="60"/>
    </location>
</feature>
<evidence type="ECO:0000313" key="3">
    <source>
        <dbReference type="Proteomes" id="UP000324222"/>
    </source>
</evidence>
<evidence type="ECO:0000313" key="2">
    <source>
        <dbReference type="EMBL" id="MPC66262.1"/>
    </source>
</evidence>
<sequence>MKHITHLSHSDGDDKGARDNKCLLGTVEEIAGRREGDGDKLAKVRKMKGVRDEEVKHRDR</sequence>
<accession>A0A5B7H561</accession>
<protein>
    <submittedName>
        <fullName evidence="2">Uncharacterized protein</fullName>
    </submittedName>
</protein>